<evidence type="ECO:0000313" key="2">
    <source>
        <dbReference type="Proteomes" id="UP000632273"/>
    </source>
</evidence>
<gene>
    <name evidence="1" type="ORF">GCM10011383_37850</name>
</gene>
<evidence type="ECO:0000313" key="1">
    <source>
        <dbReference type="EMBL" id="GGF22640.1"/>
    </source>
</evidence>
<organism evidence="1 2">
    <name type="scientific">Hymenobacter cavernae</name>
    <dbReference type="NCBI Taxonomy" id="2044852"/>
    <lineage>
        <taxon>Bacteria</taxon>
        <taxon>Pseudomonadati</taxon>
        <taxon>Bacteroidota</taxon>
        <taxon>Cytophagia</taxon>
        <taxon>Cytophagales</taxon>
        <taxon>Hymenobacteraceae</taxon>
        <taxon>Hymenobacter</taxon>
    </lineage>
</organism>
<dbReference type="EMBL" id="BMHT01000007">
    <property type="protein sequence ID" value="GGF22640.1"/>
    <property type="molecule type" value="Genomic_DNA"/>
</dbReference>
<accession>A0ABQ1UMF3</accession>
<sequence length="144" mass="16386">MQIMLTELTNGFGKVYLTIEYDAANRWVYNNWLGYQTYIGIIAGADVCLHPLREHACSYLLNDNRQVIGPWDHAVQWIVEDWAPRASKQGLTHFAHVVSPESLAALSAEAMHLGIGGRLQMRMFSDYAEAQTWLHKAQQQARRA</sequence>
<keyword evidence="2" id="KW-1185">Reference proteome</keyword>
<evidence type="ECO:0008006" key="3">
    <source>
        <dbReference type="Google" id="ProtNLM"/>
    </source>
</evidence>
<comment type="caution">
    <text evidence="1">The sequence shown here is derived from an EMBL/GenBank/DDBJ whole genome shotgun (WGS) entry which is preliminary data.</text>
</comment>
<reference evidence="2" key="1">
    <citation type="journal article" date="2019" name="Int. J. Syst. Evol. Microbiol.">
        <title>The Global Catalogue of Microorganisms (GCM) 10K type strain sequencing project: providing services to taxonomists for standard genome sequencing and annotation.</title>
        <authorList>
            <consortium name="The Broad Institute Genomics Platform"/>
            <consortium name="The Broad Institute Genome Sequencing Center for Infectious Disease"/>
            <person name="Wu L."/>
            <person name="Ma J."/>
        </authorList>
    </citation>
    <scope>NUCLEOTIDE SEQUENCE [LARGE SCALE GENOMIC DNA]</scope>
    <source>
        <strain evidence="2">CGMCC 1.15197</strain>
    </source>
</reference>
<dbReference type="Proteomes" id="UP000632273">
    <property type="component" value="Unassembled WGS sequence"/>
</dbReference>
<proteinExistence type="predicted"/>
<name>A0ABQ1UMF3_9BACT</name>
<protein>
    <recommendedName>
        <fullName evidence="3">STAS/SEC14 domain-containing protein</fullName>
    </recommendedName>
</protein>